<dbReference type="RefSeq" id="WP_224035145.1">
    <property type="nucleotide sequence ID" value="NZ_AP024849.1"/>
</dbReference>
<dbReference type="CDD" id="cd00077">
    <property type="entry name" value="HDc"/>
    <property type="match status" value="1"/>
</dbReference>
<dbReference type="CDD" id="cd01949">
    <property type="entry name" value="GGDEF"/>
    <property type="match status" value="1"/>
</dbReference>
<dbReference type="Pfam" id="PF00990">
    <property type="entry name" value="GGDEF"/>
    <property type="match status" value="1"/>
</dbReference>
<dbReference type="NCBIfam" id="TIGR00229">
    <property type="entry name" value="sensory_box"/>
    <property type="match status" value="1"/>
</dbReference>
<dbReference type="InterPro" id="IPR035965">
    <property type="entry name" value="PAS-like_dom_sf"/>
</dbReference>
<dbReference type="SUPFAM" id="SSF109604">
    <property type="entry name" value="HD-domain/PDEase-like"/>
    <property type="match status" value="1"/>
</dbReference>
<feature type="domain" description="GGDEF" evidence="3">
    <location>
        <begin position="283"/>
        <end position="413"/>
    </location>
</feature>
<dbReference type="InterPro" id="IPR013767">
    <property type="entry name" value="PAS_fold"/>
</dbReference>
<gene>
    <name evidence="5" type="ORF">psyc5s11_49840</name>
</gene>
<dbReference type="PANTHER" id="PTHR43155:SF2">
    <property type="entry name" value="CYCLIC DI-GMP PHOSPHODIESTERASE PA4108"/>
    <property type="match status" value="1"/>
</dbReference>
<evidence type="ECO:0000259" key="1">
    <source>
        <dbReference type="PROSITE" id="PS50112"/>
    </source>
</evidence>
<dbReference type="SMART" id="SM00267">
    <property type="entry name" value="GGDEF"/>
    <property type="match status" value="1"/>
</dbReference>
<dbReference type="PROSITE" id="PS50113">
    <property type="entry name" value="PAC"/>
    <property type="match status" value="1"/>
</dbReference>
<dbReference type="Pfam" id="PF00989">
    <property type="entry name" value="PAS"/>
    <property type="match status" value="1"/>
</dbReference>
<protein>
    <submittedName>
        <fullName evidence="5">Diguanylate cyclase</fullName>
    </submittedName>
</protein>
<evidence type="ECO:0000259" key="2">
    <source>
        <dbReference type="PROSITE" id="PS50113"/>
    </source>
</evidence>
<dbReference type="SUPFAM" id="SSF55785">
    <property type="entry name" value="PYP-like sensor domain (PAS domain)"/>
    <property type="match status" value="1"/>
</dbReference>
<evidence type="ECO:0000313" key="6">
    <source>
        <dbReference type="Proteomes" id="UP000824633"/>
    </source>
</evidence>
<dbReference type="PROSITE" id="PS50112">
    <property type="entry name" value="PAS"/>
    <property type="match status" value="1"/>
</dbReference>
<dbReference type="InterPro" id="IPR000160">
    <property type="entry name" value="GGDEF_dom"/>
</dbReference>
<dbReference type="PROSITE" id="PS50887">
    <property type="entry name" value="GGDEF"/>
    <property type="match status" value="1"/>
</dbReference>
<reference evidence="6" key="1">
    <citation type="submission" date="2021-07" db="EMBL/GenBank/DDBJ databases">
        <title>Complete genome sequencing of a Clostridium isolate.</title>
        <authorList>
            <person name="Ueki A."/>
            <person name="Tonouchi A."/>
        </authorList>
    </citation>
    <scope>NUCLEOTIDE SEQUENCE [LARGE SCALE GENOMIC DNA]</scope>
    <source>
        <strain evidence="6">C5S11</strain>
    </source>
</reference>
<dbReference type="InterPro" id="IPR037522">
    <property type="entry name" value="HD_GYP_dom"/>
</dbReference>
<evidence type="ECO:0000259" key="3">
    <source>
        <dbReference type="PROSITE" id="PS50887"/>
    </source>
</evidence>
<keyword evidence="6" id="KW-1185">Reference proteome</keyword>
<feature type="domain" description="HD-GYP" evidence="4">
    <location>
        <begin position="404"/>
        <end position="597"/>
    </location>
</feature>
<accession>A0ABM7TAY9</accession>
<organism evidence="5 6">
    <name type="scientific">Clostridium gelidum</name>
    <dbReference type="NCBI Taxonomy" id="704125"/>
    <lineage>
        <taxon>Bacteria</taxon>
        <taxon>Bacillati</taxon>
        <taxon>Bacillota</taxon>
        <taxon>Clostridia</taxon>
        <taxon>Eubacteriales</taxon>
        <taxon>Clostridiaceae</taxon>
        <taxon>Clostridium</taxon>
    </lineage>
</organism>
<dbReference type="CDD" id="cd00130">
    <property type="entry name" value="PAS"/>
    <property type="match status" value="1"/>
</dbReference>
<evidence type="ECO:0000259" key="4">
    <source>
        <dbReference type="PROSITE" id="PS51832"/>
    </source>
</evidence>
<dbReference type="Pfam" id="PF13487">
    <property type="entry name" value="HD_5"/>
    <property type="match status" value="1"/>
</dbReference>
<feature type="domain" description="PAS" evidence="1">
    <location>
        <begin position="124"/>
        <end position="197"/>
    </location>
</feature>
<dbReference type="Gene3D" id="3.30.70.270">
    <property type="match status" value="1"/>
</dbReference>
<dbReference type="PANTHER" id="PTHR43155">
    <property type="entry name" value="CYCLIC DI-GMP PHOSPHODIESTERASE PA4108-RELATED"/>
    <property type="match status" value="1"/>
</dbReference>
<dbReference type="InterPro" id="IPR003607">
    <property type="entry name" value="HD/PDEase_dom"/>
</dbReference>
<dbReference type="SMART" id="SM00091">
    <property type="entry name" value="PAS"/>
    <property type="match status" value="1"/>
</dbReference>
<dbReference type="Gene3D" id="1.10.3210.10">
    <property type="entry name" value="Hypothetical protein af1432"/>
    <property type="match status" value="1"/>
</dbReference>
<dbReference type="InterPro" id="IPR000014">
    <property type="entry name" value="PAS"/>
</dbReference>
<dbReference type="SMART" id="SM00471">
    <property type="entry name" value="HDc"/>
    <property type="match status" value="1"/>
</dbReference>
<dbReference type="InterPro" id="IPR043128">
    <property type="entry name" value="Rev_trsase/Diguanyl_cyclase"/>
</dbReference>
<proteinExistence type="predicted"/>
<feature type="domain" description="PAC" evidence="2">
    <location>
        <begin position="201"/>
        <end position="254"/>
    </location>
</feature>
<dbReference type="Proteomes" id="UP000824633">
    <property type="component" value="Chromosome"/>
</dbReference>
<dbReference type="Pfam" id="PF13426">
    <property type="entry name" value="PAS_9"/>
    <property type="match status" value="1"/>
</dbReference>
<dbReference type="InterPro" id="IPR029787">
    <property type="entry name" value="Nucleotide_cyclase"/>
</dbReference>
<evidence type="ECO:0000313" key="5">
    <source>
        <dbReference type="EMBL" id="BCZ48917.1"/>
    </source>
</evidence>
<name>A0ABM7TAY9_9CLOT</name>
<sequence>MKDFEYEKILKKAPFGYALHKILLDEYGIPVDFEYVEINDAFEKIMKLNRNQIIGKKITEILPTINDNKFDCIKHYGDITISGSESEFEQYLEELKGWYKIKIYSPSKYYFITYLNDIGNEIKERELFKSTLLSIDEGIIATDLYGKIVIINKTGERLTEWKEKDILNLNIFDVFKVCDDNEENKITESILELIQNGECIKNEENMLLKSKTGIDIPIVYDISPVKDSEGEIYGMVINFRDISEKIAKDKEIDYITYHDGLTGVYNRNFFNEKIISIDLEENLPISIIMGDVNGLKLTNDAFGHLMGDKLLLSAANIMKRVCRDRDIVIRWGGDEFIILLPKTKQEDVEEISERIKNECIKENIDLLNISISLGYDTKTNKDADIMKSVTNAEEMMYKVKMLESKSVKSRTLKIIINTLCEKSEQNDLHSKSVSKICKQIGQAMEMSKEKISELEILGEIHDIGKIGVSESVLNKVEPLNSEDWEEIRKHPQIGYHIVCSSGDISFLGDSILAHQEWYDGSGYPKGLKGEEIPLMARILSIADAYDAMVSYRSYRKSLTKNEAIKEIKKCSGIQFDPNIVEIFVGKVAKKLNEIDIS</sequence>
<dbReference type="PROSITE" id="PS51832">
    <property type="entry name" value="HD_GYP"/>
    <property type="match status" value="1"/>
</dbReference>
<dbReference type="NCBIfam" id="TIGR00254">
    <property type="entry name" value="GGDEF"/>
    <property type="match status" value="1"/>
</dbReference>
<dbReference type="EMBL" id="AP024849">
    <property type="protein sequence ID" value="BCZ48917.1"/>
    <property type="molecule type" value="Genomic_DNA"/>
</dbReference>
<dbReference type="InterPro" id="IPR000700">
    <property type="entry name" value="PAS-assoc_C"/>
</dbReference>
<dbReference type="Gene3D" id="3.30.450.20">
    <property type="entry name" value="PAS domain"/>
    <property type="match status" value="2"/>
</dbReference>
<dbReference type="SUPFAM" id="SSF55073">
    <property type="entry name" value="Nucleotide cyclase"/>
    <property type="match status" value="1"/>
</dbReference>